<keyword evidence="2" id="KW-1003">Cell membrane</keyword>
<feature type="transmembrane region" description="Helical" evidence="6">
    <location>
        <begin position="163"/>
        <end position="187"/>
    </location>
</feature>
<feature type="transmembrane region" description="Helical" evidence="6">
    <location>
        <begin position="29"/>
        <end position="48"/>
    </location>
</feature>
<feature type="transmembrane region" description="Helical" evidence="6">
    <location>
        <begin position="130"/>
        <end position="151"/>
    </location>
</feature>
<evidence type="ECO:0000256" key="1">
    <source>
        <dbReference type="ARBA" id="ARBA00004651"/>
    </source>
</evidence>
<name>A0A1H6FHY6_THEAL</name>
<comment type="subcellular location">
    <subcellularLocation>
        <location evidence="1">Cell membrane</location>
        <topology evidence="1">Multi-pass membrane protein</topology>
    </subcellularLocation>
</comment>
<evidence type="ECO:0000256" key="6">
    <source>
        <dbReference type="SAM" id="Phobius"/>
    </source>
</evidence>
<evidence type="ECO:0000313" key="8">
    <source>
        <dbReference type="Proteomes" id="UP000222056"/>
    </source>
</evidence>
<dbReference type="Pfam" id="PF09678">
    <property type="entry name" value="Caa3_CtaG"/>
    <property type="match status" value="1"/>
</dbReference>
<dbReference type="OrthoDB" id="259025at2"/>
<accession>A0A1H6FHY6</accession>
<evidence type="ECO:0000256" key="4">
    <source>
        <dbReference type="ARBA" id="ARBA00022989"/>
    </source>
</evidence>
<dbReference type="RefSeq" id="WP_093115577.1">
    <property type="nucleotide sequence ID" value="NZ_FNWJ01000001.1"/>
</dbReference>
<keyword evidence="5 6" id="KW-0472">Membrane</keyword>
<gene>
    <name evidence="7" type="ORF">SAMN02745716_0299</name>
</gene>
<reference evidence="8" key="1">
    <citation type="submission" date="2016-10" db="EMBL/GenBank/DDBJ databases">
        <authorList>
            <person name="Varghese N."/>
            <person name="Submissions S."/>
        </authorList>
    </citation>
    <scope>NUCLEOTIDE SEQUENCE [LARGE SCALE GENOMIC DNA]</scope>
    <source>
        <strain evidence="8">ATCC 35263</strain>
    </source>
</reference>
<keyword evidence="8" id="KW-1185">Reference proteome</keyword>
<dbReference type="AlphaFoldDB" id="A0A1H6FHY6"/>
<evidence type="ECO:0000313" key="7">
    <source>
        <dbReference type="EMBL" id="SEH10447.1"/>
    </source>
</evidence>
<feature type="transmembrane region" description="Helical" evidence="6">
    <location>
        <begin position="60"/>
        <end position="83"/>
    </location>
</feature>
<evidence type="ECO:0000256" key="2">
    <source>
        <dbReference type="ARBA" id="ARBA00022475"/>
    </source>
</evidence>
<keyword evidence="3 6" id="KW-0812">Transmembrane</keyword>
<proteinExistence type="predicted"/>
<evidence type="ECO:0000256" key="3">
    <source>
        <dbReference type="ARBA" id="ARBA00022692"/>
    </source>
</evidence>
<dbReference type="STRING" id="29539.SAMN02745716_0299"/>
<keyword evidence="4 6" id="KW-1133">Transmembrane helix</keyword>
<dbReference type="Proteomes" id="UP000222056">
    <property type="component" value="Unassembled WGS sequence"/>
</dbReference>
<feature type="transmembrane region" description="Helical" evidence="6">
    <location>
        <begin position="103"/>
        <end position="123"/>
    </location>
</feature>
<protein>
    <submittedName>
        <fullName evidence="7">Cytochrome c oxidase assembly factor CtaG</fullName>
    </submittedName>
</protein>
<organism evidence="7 8">
    <name type="scientific">Thermoleophilum album</name>
    <dbReference type="NCBI Taxonomy" id="29539"/>
    <lineage>
        <taxon>Bacteria</taxon>
        <taxon>Bacillati</taxon>
        <taxon>Actinomycetota</taxon>
        <taxon>Thermoleophilia</taxon>
        <taxon>Thermoleophilales</taxon>
        <taxon>Thermoleophilaceae</taxon>
        <taxon>Thermoleophilum</taxon>
    </lineage>
</organism>
<dbReference type="GO" id="GO:0005886">
    <property type="term" value="C:plasma membrane"/>
    <property type="evidence" value="ECO:0007669"/>
    <property type="project" value="UniProtKB-SubCell"/>
</dbReference>
<evidence type="ECO:0000256" key="5">
    <source>
        <dbReference type="ARBA" id="ARBA00023136"/>
    </source>
</evidence>
<dbReference type="EMBL" id="FNWJ01000001">
    <property type="protein sequence ID" value="SEH10447.1"/>
    <property type="molecule type" value="Genomic_DNA"/>
</dbReference>
<sequence length="258" mass="27453">MSATWFLLAAVLAAAASYGVRWRQAADARGWHLVAFGAGAAVVLVAAQGPLYRLAETRSAVAHVAVLILLIHVAPLLMVRAITPGVLGRRAPAFASLAERTPLFVPLVLLAAVAYGWHVPAAFDAAAGNPLLAALQHASFLLVGFIVWLPVAGDPAWRRRLRGIAAFLYMTADELILGALGIVLTWAPRPLYDVYVNAPRRLWGLDAGTDQTVAGAALTVVEEAPMAVALAVVFIRMLERDEAELQAEERGMEEPGAQ</sequence>
<dbReference type="InterPro" id="IPR019108">
    <property type="entry name" value="Caa3_assmbl_CtaG-rel"/>
</dbReference>